<name>A0A426TUB3_9CHLR</name>
<keyword evidence="4 5" id="KW-0418">Kinase</keyword>
<evidence type="ECO:0000256" key="3">
    <source>
        <dbReference type="ARBA" id="ARBA00022741"/>
    </source>
</evidence>
<protein>
    <submittedName>
        <fullName evidence="5">Kinase/pyrophosphorylase</fullName>
    </submittedName>
</protein>
<comment type="caution">
    <text evidence="5">The sequence shown here is derived from an EMBL/GenBank/DDBJ whole genome shotgun (WGS) entry which is preliminary data.</text>
</comment>
<dbReference type="PANTHER" id="PTHR31756:SF3">
    <property type="entry name" value="PYRUVATE, PHOSPHATE DIKINASE REGULATORY PROTEIN 1, CHLOROPLASTIC"/>
    <property type="match status" value="1"/>
</dbReference>
<dbReference type="EMBL" id="RSAS01000707">
    <property type="protein sequence ID" value="RRR68613.1"/>
    <property type="molecule type" value="Genomic_DNA"/>
</dbReference>
<dbReference type="GO" id="GO:0005524">
    <property type="term" value="F:ATP binding"/>
    <property type="evidence" value="ECO:0007669"/>
    <property type="project" value="InterPro"/>
</dbReference>
<dbReference type="InterPro" id="IPR005177">
    <property type="entry name" value="Kinase-pyrophosphorylase"/>
</dbReference>
<keyword evidence="2" id="KW-0808">Transferase</keyword>
<proteinExistence type="predicted"/>
<evidence type="ECO:0000256" key="1">
    <source>
        <dbReference type="ARBA" id="ARBA00022527"/>
    </source>
</evidence>
<evidence type="ECO:0000313" key="6">
    <source>
        <dbReference type="Proteomes" id="UP000280307"/>
    </source>
</evidence>
<reference evidence="5 6" key="1">
    <citation type="submission" date="2018-12" db="EMBL/GenBank/DDBJ databases">
        <title>Genome Sequence of Candidatus Viridilinea halotolerans isolated from saline sulfide-rich spring.</title>
        <authorList>
            <person name="Grouzdev D.S."/>
            <person name="Burganskaya E.I."/>
            <person name="Krutkina M.S."/>
            <person name="Sukhacheva M.V."/>
            <person name="Gorlenko V.M."/>
        </authorList>
    </citation>
    <scope>NUCLEOTIDE SEQUENCE [LARGE SCALE GENOMIC DNA]</scope>
    <source>
        <strain evidence="5">Chok-6</strain>
    </source>
</reference>
<dbReference type="Pfam" id="PF03618">
    <property type="entry name" value="Kinase-PPPase"/>
    <property type="match status" value="1"/>
</dbReference>
<dbReference type="PANTHER" id="PTHR31756">
    <property type="entry name" value="PYRUVATE, PHOSPHATE DIKINASE REGULATORY PROTEIN 1, CHLOROPLASTIC"/>
    <property type="match status" value="1"/>
</dbReference>
<keyword evidence="3" id="KW-0547">Nucleotide-binding</keyword>
<dbReference type="AlphaFoldDB" id="A0A426TUB3"/>
<dbReference type="NCBIfam" id="NF003742">
    <property type="entry name" value="PRK05339.1"/>
    <property type="match status" value="1"/>
</dbReference>
<evidence type="ECO:0000313" key="5">
    <source>
        <dbReference type="EMBL" id="RRR68613.1"/>
    </source>
</evidence>
<evidence type="ECO:0000256" key="2">
    <source>
        <dbReference type="ARBA" id="ARBA00022679"/>
    </source>
</evidence>
<gene>
    <name evidence="5" type="ORF">EI684_17400</name>
</gene>
<accession>A0A426TUB3</accession>
<sequence length="284" mass="31685">MDQNPTDAEQNELRPIFIVSGGAGALGKHVARIALSQFPGLTPPVIVIPQVSTPEQLPGVIAQVVERQGIIIHTMVDPQMRAALVRACAEQHIVSIDTVSDPLATLSTLYQREPVGQPGLYQRSHEVYLDRIKAIEYTVDHDDGRSPQELHEADVVLTGVSRVGKTPLSIYLGVLGWKVANVPLVKELAPPRQLFEIDRRRVVGLTIDSDVLGHHRRWRNHAFAGTAGHAYTDPEYLDEEIQHARRVFRQGNFAVINVTNKPIEETADQVIALINRWFEHRLVK</sequence>
<dbReference type="Proteomes" id="UP000280307">
    <property type="component" value="Unassembled WGS sequence"/>
</dbReference>
<evidence type="ECO:0000256" key="4">
    <source>
        <dbReference type="ARBA" id="ARBA00022777"/>
    </source>
</evidence>
<keyword evidence="1" id="KW-0723">Serine/threonine-protein kinase</keyword>
<dbReference type="GO" id="GO:0004674">
    <property type="term" value="F:protein serine/threonine kinase activity"/>
    <property type="evidence" value="ECO:0007669"/>
    <property type="project" value="UniProtKB-KW"/>
</dbReference>
<organism evidence="5 6">
    <name type="scientific">Candidatus Viridilinea halotolerans</name>
    <dbReference type="NCBI Taxonomy" id="2491704"/>
    <lineage>
        <taxon>Bacteria</taxon>
        <taxon>Bacillati</taxon>
        <taxon>Chloroflexota</taxon>
        <taxon>Chloroflexia</taxon>
        <taxon>Chloroflexales</taxon>
        <taxon>Chloroflexineae</taxon>
        <taxon>Oscillochloridaceae</taxon>
        <taxon>Candidatus Viridilinea</taxon>
    </lineage>
</organism>